<name>A0A9X7MVI7_PSEDE</name>
<sequence length="68" mass="7778">MMKQKVELELSVWVDGRQWNLFTFDYETPDGIFSGYLHAISPEHAAEMLMDLKANATMAGQMIEVIDL</sequence>
<proteinExistence type="predicted"/>
<accession>A0A9X7MVI7</accession>
<evidence type="ECO:0000313" key="1">
    <source>
        <dbReference type="EMBL" id="QEY70487.1"/>
    </source>
</evidence>
<dbReference type="RefSeq" id="WP_151186312.1">
    <property type="nucleotide sequence ID" value="NZ_CP043626.1"/>
</dbReference>
<protein>
    <submittedName>
        <fullName evidence="1">Uncharacterized protein</fullName>
    </submittedName>
</protein>
<dbReference type="KEGG" id="pden:F1C79_01770"/>
<evidence type="ECO:0000313" key="2">
    <source>
        <dbReference type="Proteomes" id="UP000326659"/>
    </source>
</evidence>
<reference evidence="1 2" key="1">
    <citation type="submission" date="2019-09" db="EMBL/GenBank/DDBJ databases">
        <title>Prosopis cineraria nodule microbiome.</title>
        <authorList>
            <person name="Chaluvadi S.R."/>
            <person name="Ali R."/>
            <person name="Wang X."/>
        </authorList>
    </citation>
    <scope>NUCLEOTIDE SEQUENCE [LARGE SCALE GENOMIC DNA]</scope>
    <source>
        <strain evidence="1 2">BG1</strain>
    </source>
</reference>
<dbReference type="Proteomes" id="UP000326659">
    <property type="component" value="Chromosome"/>
</dbReference>
<keyword evidence="2" id="KW-1185">Reference proteome</keyword>
<organism evidence="1 2">
    <name type="scientific">Pseudomonas denitrificans</name>
    <dbReference type="NCBI Taxonomy" id="43306"/>
    <lineage>
        <taxon>Bacteria</taxon>
        <taxon>Pseudomonadati</taxon>
        <taxon>Pseudomonadota</taxon>
        <taxon>Gammaproteobacteria</taxon>
        <taxon>Pseudomonadales</taxon>
        <taxon>Pseudomonadaceae</taxon>
        <taxon>Halopseudomonas</taxon>
    </lineage>
</organism>
<dbReference type="EMBL" id="CP043626">
    <property type="protein sequence ID" value="QEY70487.1"/>
    <property type="molecule type" value="Genomic_DNA"/>
</dbReference>
<dbReference type="AlphaFoldDB" id="A0A9X7MVI7"/>
<gene>
    <name evidence="1" type="ORF">F1C79_01770</name>
</gene>
<dbReference type="OrthoDB" id="7067906at2"/>